<dbReference type="AlphaFoldDB" id="I4EF64"/>
<comment type="caution">
    <text evidence="2">The sequence shown here is derived from an EMBL/GenBank/DDBJ whole genome shotgun (WGS) entry which is preliminary data.</text>
</comment>
<feature type="region of interest" description="Disordered" evidence="1">
    <location>
        <begin position="1"/>
        <end position="22"/>
    </location>
</feature>
<feature type="compositionally biased region" description="Basic and acidic residues" evidence="1">
    <location>
        <begin position="11"/>
        <end position="22"/>
    </location>
</feature>
<reference evidence="2 3" key="1">
    <citation type="journal article" date="2012" name="ISME J.">
        <title>Nitrification expanded: discovery, physiology and genomics of a nitrite-oxidizing bacterium from the phylum Chloroflexi.</title>
        <authorList>
            <person name="Sorokin D.Y."/>
            <person name="Lucker S."/>
            <person name="Vejmelkova D."/>
            <person name="Kostrikina N.A."/>
            <person name="Kleerebezem R."/>
            <person name="Rijpstra W.I."/>
            <person name="Damste J.S."/>
            <person name="Le Paslier D."/>
            <person name="Muyzer G."/>
            <person name="Wagner M."/>
            <person name="van Loosdrecht M.C."/>
            <person name="Daims H."/>
        </authorList>
    </citation>
    <scope>NUCLEOTIDE SEQUENCE [LARGE SCALE GENOMIC DNA]</scope>
    <source>
        <strain evidence="3">none</strain>
    </source>
</reference>
<name>I4EF64_9BACT</name>
<sequence>MERGNQGAEGIQREGDGAISEHLRDNLRMRSLWEEERGGGVPEVVKADMGQASAFERVGESTSFRARIKWPWFVACVNPTNECHRDRPIGGSNCSL</sequence>
<accession>I4EF64</accession>
<dbReference type="Proteomes" id="UP000004221">
    <property type="component" value="Unassembled WGS sequence"/>
</dbReference>
<evidence type="ECO:0000313" key="3">
    <source>
        <dbReference type="Proteomes" id="UP000004221"/>
    </source>
</evidence>
<protein>
    <submittedName>
        <fullName evidence="2">Uncharacterized protein</fullName>
    </submittedName>
</protein>
<dbReference type="EMBL" id="CAGS01000137">
    <property type="protein sequence ID" value="CCF83326.1"/>
    <property type="molecule type" value="Genomic_DNA"/>
</dbReference>
<evidence type="ECO:0000256" key="1">
    <source>
        <dbReference type="SAM" id="MobiDB-lite"/>
    </source>
</evidence>
<evidence type="ECO:0000313" key="2">
    <source>
        <dbReference type="EMBL" id="CCF83326.1"/>
    </source>
</evidence>
<organism evidence="2 3">
    <name type="scientific">Nitrolancea hollandica Lb</name>
    <dbReference type="NCBI Taxonomy" id="1129897"/>
    <lineage>
        <taxon>Bacteria</taxon>
        <taxon>Pseudomonadati</taxon>
        <taxon>Thermomicrobiota</taxon>
        <taxon>Thermomicrobia</taxon>
        <taxon>Sphaerobacterales</taxon>
        <taxon>Sphaerobacterineae</taxon>
        <taxon>Sphaerobacteraceae</taxon>
        <taxon>Nitrolancea</taxon>
    </lineage>
</organism>
<keyword evidence="3" id="KW-1185">Reference proteome</keyword>
<proteinExistence type="predicted"/>
<gene>
    <name evidence="2" type="ORF">NITHO_2210021</name>
</gene>